<sequence length="202" mass="22532">MDRYKSYGSIFNNWLVIVLCLLAACRPAYRNPHIEIQTKLGDIEIELYQDKAPKTVAAFLLYIDSGLYRNASFYRILNDENQPSNAPKSELVQGGIWKTNYKKSASLPGIPHETTKQTGILHKDGVISLARQALGTATTEFFICVGDQPGFDYGGANNADGQGYAAFGKVVKGMNIIKQLYDAPEYEQLFDPPVDIYNIIRL</sequence>
<organism evidence="1 2">
    <name type="scientific">Russula earlei</name>
    <dbReference type="NCBI Taxonomy" id="71964"/>
    <lineage>
        <taxon>Eukaryota</taxon>
        <taxon>Fungi</taxon>
        <taxon>Dikarya</taxon>
        <taxon>Basidiomycota</taxon>
        <taxon>Agaricomycotina</taxon>
        <taxon>Agaricomycetes</taxon>
        <taxon>Russulales</taxon>
        <taxon>Russulaceae</taxon>
        <taxon>Russula</taxon>
    </lineage>
</organism>
<comment type="caution">
    <text evidence="1">The sequence shown here is derived from an EMBL/GenBank/DDBJ whole genome shotgun (WGS) entry which is preliminary data.</text>
</comment>
<name>A0ACC0TQC6_9AGAM</name>
<keyword evidence="1" id="KW-0413">Isomerase</keyword>
<proteinExistence type="predicted"/>
<dbReference type="EMBL" id="JAGFNK010001554">
    <property type="protein sequence ID" value="KAI9430562.1"/>
    <property type="molecule type" value="Genomic_DNA"/>
</dbReference>
<evidence type="ECO:0000313" key="2">
    <source>
        <dbReference type="Proteomes" id="UP001207468"/>
    </source>
</evidence>
<dbReference type="Proteomes" id="UP001207468">
    <property type="component" value="Unassembled WGS sequence"/>
</dbReference>
<reference evidence="1" key="1">
    <citation type="submission" date="2021-03" db="EMBL/GenBank/DDBJ databases">
        <title>Evolutionary priming and transition to the ectomycorrhizal habit in an iconic lineage of mushroom-forming fungi: is preadaptation a requirement?</title>
        <authorList>
            <consortium name="DOE Joint Genome Institute"/>
            <person name="Looney B.P."/>
            <person name="Miyauchi S."/>
            <person name="Morin E."/>
            <person name="Drula E."/>
            <person name="Courty P.E."/>
            <person name="Chicoki N."/>
            <person name="Fauchery L."/>
            <person name="Kohler A."/>
            <person name="Kuo A."/>
            <person name="LaButti K."/>
            <person name="Pangilinan J."/>
            <person name="Lipzen A."/>
            <person name="Riley R."/>
            <person name="Andreopoulos W."/>
            <person name="He G."/>
            <person name="Johnson J."/>
            <person name="Barry K.W."/>
            <person name="Grigoriev I.V."/>
            <person name="Nagy L."/>
            <person name="Hibbett D."/>
            <person name="Henrissat B."/>
            <person name="Matheny P.B."/>
            <person name="Labbe J."/>
            <person name="Martin A.F."/>
        </authorList>
    </citation>
    <scope>NUCLEOTIDE SEQUENCE</scope>
    <source>
        <strain evidence="1">BPL698</strain>
    </source>
</reference>
<accession>A0ACC0TQC6</accession>
<keyword evidence="2" id="KW-1185">Reference proteome</keyword>
<protein>
    <submittedName>
        <fullName evidence="1">Peptidyl-prolyl cis-trans isomerase cyclophilin type</fullName>
    </submittedName>
</protein>
<evidence type="ECO:0000313" key="1">
    <source>
        <dbReference type="EMBL" id="KAI9430562.1"/>
    </source>
</evidence>
<gene>
    <name evidence="1" type="ORF">F5148DRAFT_1296269</name>
</gene>